<dbReference type="Pfam" id="PF14420">
    <property type="entry name" value="Clr5"/>
    <property type="match status" value="1"/>
</dbReference>
<dbReference type="AlphaFoldDB" id="A0AA39X1C6"/>
<keyword evidence="4" id="KW-1185">Reference proteome</keyword>
<evidence type="ECO:0000259" key="2">
    <source>
        <dbReference type="Pfam" id="PF14420"/>
    </source>
</evidence>
<reference evidence="3" key="1">
    <citation type="submission" date="2023-06" db="EMBL/GenBank/DDBJ databases">
        <title>Genome-scale phylogeny and comparative genomics of the fungal order Sordariales.</title>
        <authorList>
            <consortium name="Lawrence Berkeley National Laboratory"/>
            <person name="Hensen N."/>
            <person name="Bonometti L."/>
            <person name="Westerberg I."/>
            <person name="Brannstrom I.O."/>
            <person name="Guillou S."/>
            <person name="Cros-Aarteil S."/>
            <person name="Calhoun S."/>
            <person name="Haridas S."/>
            <person name="Kuo A."/>
            <person name="Mondo S."/>
            <person name="Pangilinan J."/>
            <person name="Riley R."/>
            <person name="LaButti K."/>
            <person name="Andreopoulos B."/>
            <person name="Lipzen A."/>
            <person name="Chen C."/>
            <person name="Yanf M."/>
            <person name="Daum C."/>
            <person name="Ng V."/>
            <person name="Clum A."/>
            <person name="Steindorff A."/>
            <person name="Ohm R."/>
            <person name="Martin F."/>
            <person name="Silar P."/>
            <person name="Natvig D."/>
            <person name="Lalanne C."/>
            <person name="Gautier V."/>
            <person name="Ament-velasquez S.L."/>
            <person name="Kruys A."/>
            <person name="Hutchinson M.I."/>
            <person name="Powell A.J."/>
            <person name="Barry K."/>
            <person name="Miller A.N."/>
            <person name="Grigoriev I.V."/>
            <person name="Debuchy R."/>
            <person name="Gladieux P."/>
            <person name="Thoren M.H."/>
            <person name="Johannesson H."/>
        </authorList>
    </citation>
    <scope>NUCLEOTIDE SEQUENCE</scope>
    <source>
        <strain evidence="3">SMH3391-2</strain>
    </source>
</reference>
<comment type="caution">
    <text evidence="3">The sequence shown here is derived from an EMBL/GenBank/DDBJ whole genome shotgun (WGS) entry which is preliminary data.</text>
</comment>
<evidence type="ECO:0000313" key="4">
    <source>
        <dbReference type="Proteomes" id="UP001174934"/>
    </source>
</evidence>
<feature type="compositionally biased region" description="Acidic residues" evidence="1">
    <location>
        <begin position="32"/>
        <end position="42"/>
    </location>
</feature>
<accession>A0AA39X1C6</accession>
<proteinExistence type="predicted"/>
<dbReference type="InterPro" id="IPR025676">
    <property type="entry name" value="Clr5_dom"/>
</dbReference>
<feature type="domain" description="Clr5" evidence="2">
    <location>
        <begin position="114"/>
        <end position="166"/>
    </location>
</feature>
<feature type="region of interest" description="Disordered" evidence="1">
    <location>
        <begin position="32"/>
        <end position="106"/>
    </location>
</feature>
<name>A0AA39X1C6_9PEZI</name>
<dbReference type="PANTHER" id="PTHR38788:SF3">
    <property type="entry name" value="CLR5 DOMAIN-CONTAINING PROTEIN"/>
    <property type="match status" value="1"/>
</dbReference>
<protein>
    <recommendedName>
        <fullName evidence="2">Clr5 domain-containing protein</fullName>
    </recommendedName>
</protein>
<gene>
    <name evidence="3" type="ORF">B0T17DRAFT_617571</name>
</gene>
<evidence type="ECO:0000256" key="1">
    <source>
        <dbReference type="SAM" id="MobiDB-lite"/>
    </source>
</evidence>
<dbReference type="PANTHER" id="PTHR38788">
    <property type="entry name" value="CLR5 DOMAIN-CONTAINING PROTEIN"/>
    <property type="match status" value="1"/>
</dbReference>
<organism evidence="3 4">
    <name type="scientific">Bombardia bombarda</name>
    <dbReference type="NCBI Taxonomy" id="252184"/>
    <lineage>
        <taxon>Eukaryota</taxon>
        <taxon>Fungi</taxon>
        <taxon>Dikarya</taxon>
        <taxon>Ascomycota</taxon>
        <taxon>Pezizomycotina</taxon>
        <taxon>Sordariomycetes</taxon>
        <taxon>Sordariomycetidae</taxon>
        <taxon>Sordariales</taxon>
        <taxon>Lasiosphaeriaceae</taxon>
        <taxon>Bombardia</taxon>
    </lineage>
</organism>
<dbReference type="EMBL" id="JAULSR010000003">
    <property type="protein sequence ID" value="KAK0625483.1"/>
    <property type="molecule type" value="Genomic_DNA"/>
</dbReference>
<dbReference type="Proteomes" id="UP001174934">
    <property type="component" value="Unassembled WGS sequence"/>
</dbReference>
<sequence>MDSEEGSTTPESPAMSLVAGHHVSTLMMLDHDDDYENEDIEGDISIKDESLSPLSEDGRSLSNRPGLSARHAIKSEHLKLKAGKTTGKPAAPASSIGGHRAPHPSRIPLIPRKAEDWEPWKGILHELYITQNCILRDIIITMETKYNLKATPKMYKNQFARWNFFKYSIKRRPKDKAGQQSPDKSEDGALVVVNSHDALDNLMSPMMHENSRSRVMQAGLTAVRHFLHGYIDLDSAHLKDEVVFGYSDPIYRYFKTAMDLFDLKENIERKISAPNIKCFSDLCFLVPHLLLESNRKDILSAYLQYLTRLATFKFGKHPFTEIIASFADLIDRPEDIMRYIMLLSQVNSETISSLDDMVERTRAWARNQYLACQRTADPSTAVARAPHKHHMIRLEAQSVYWAQNLILGDPEADELAEQWLHRSFGPDFPIRTETMRRRIDEKIESGAIPPAYAKMMQCLCVGWLNDYYESQQDWPKVFEWGRLGLSLATNEQYMIWSIHLEGLMRKHGTVEEAEQLRRRRLEHEWLESVRVQVDRMSLA</sequence>
<evidence type="ECO:0000313" key="3">
    <source>
        <dbReference type="EMBL" id="KAK0625483.1"/>
    </source>
</evidence>